<dbReference type="FunFam" id="2.20.25.80:FF:000009">
    <property type="entry name" value="WRKY transcription factor 53"/>
    <property type="match status" value="1"/>
</dbReference>
<dbReference type="GO" id="GO:0010193">
    <property type="term" value="P:response to ozone"/>
    <property type="evidence" value="ECO:0007669"/>
    <property type="project" value="UniProtKB-ARBA"/>
</dbReference>
<evidence type="ECO:0000256" key="4">
    <source>
        <dbReference type="ARBA" id="ARBA00023163"/>
    </source>
</evidence>
<dbReference type="PROSITE" id="PS50811">
    <property type="entry name" value="WRKY"/>
    <property type="match status" value="1"/>
</dbReference>
<dbReference type="SMART" id="SM00774">
    <property type="entry name" value="WRKY"/>
    <property type="match status" value="1"/>
</dbReference>
<sequence>MDMLNWEQRNLLSELIHGLKAAKQLQAELGAAPSPPPPSVSSSSSSWLTTEMKETLLHQIVSSYERAILMVKRSTTLDSPTTETVNLAVVPVANTGKVPESPTSINGSLGSEEFLDGRSKDYNLSSKKRKTLPKWTEQVKISPERGLEGPHDDVFSWRKYGQKDILGAKYPRSYYRCTFRNTQNCWATKQVQRSDGDPTIFEVTYKGTHTCAQLIQPPRKRETKPNPTAVNYQNDLLVNLRTNLTVRTNGIESDGFSFPVTPPFYSYESINGDFGNGGGTFCHVGNSGPSDFTGLISTNTSTGSSPIFDVDFQFDPTHGIDTGFHTFLHDSI</sequence>
<dbReference type="GO" id="GO:0003700">
    <property type="term" value="F:DNA-binding transcription factor activity"/>
    <property type="evidence" value="ECO:0007669"/>
    <property type="project" value="InterPro"/>
</dbReference>
<comment type="similarity">
    <text evidence="6">Belongs to the WRKY group III family.</text>
</comment>
<protein>
    <submittedName>
        <fullName evidence="8">WRKY42 transcription factor</fullName>
    </submittedName>
</protein>
<feature type="domain" description="WRKY" evidence="7">
    <location>
        <begin position="146"/>
        <end position="209"/>
    </location>
</feature>
<evidence type="ECO:0000256" key="5">
    <source>
        <dbReference type="ARBA" id="ARBA00023242"/>
    </source>
</evidence>
<evidence type="ECO:0000313" key="8">
    <source>
        <dbReference type="EMBL" id="QIN97379.1"/>
    </source>
</evidence>
<accession>A0A6G8R7N1</accession>
<dbReference type="SUPFAM" id="SSF118290">
    <property type="entry name" value="WRKY DNA-binding domain"/>
    <property type="match status" value="1"/>
</dbReference>
<dbReference type="PANTHER" id="PTHR32096">
    <property type="entry name" value="WRKY TRANSCRIPTION FACTOR 30-RELATED-RELATED"/>
    <property type="match status" value="1"/>
</dbReference>
<dbReference type="GO" id="GO:0010150">
    <property type="term" value="P:leaf senescence"/>
    <property type="evidence" value="ECO:0007669"/>
    <property type="project" value="UniProtKB-ARBA"/>
</dbReference>
<evidence type="ECO:0000256" key="6">
    <source>
        <dbReference type="ARBA" id="ARBA00060850"/>
    </source>
</evidence>
<dbReference type="Gene3D" id="2.20.25.80">
    <property type="entry name" value="WRKY domain"/>
    <property type="match status" value="1"/>
</dbReference>
<dbReference type="PANTHER" id="PTHR32096:SF36">
    <property type="entry name" value="WRKY TRANSCRIPTION FACTOR 41-RELATED"/>
    <property type="match status" value="1"/>
</dbReference>
<comment type="subcellular location">
    <subcellularLocation>
        <location evidence="1">Nucleus</location>
    </subcellularLocation>
</comment>
<name>A0A6G8R7N1_ISATI</name>
<dbReference type="InterPro" id="IPR036576">
    <property type="entry name" value="WRKY_dom_sf"/>
</dbReference>
<organism evidence="8">
    <name type="scientific">Isatis tinctoria</name>
    <name type="common">Dyer's woad</name>
    <name type="synonym">Isatis indigotica</name>
    <dbReference type="NCBI Taxonomy" id="161756"/>
    <lineage>
        <taxon>Eukaryota</taxon>
        <taxon>Viridiplantae</taxon>
        <taxon>Streptophyta</taxon>
        <taxon>Embryophyta</taxon>
        <taxon>Tracheophyta</taxon>
        <taxon>Spermatophyta</taxon>
        <taxon>Magnoliopsida</taxon>
        <taxon>eudicotyledons</taxon>
        <taxon>Gunneridae</taxon>
        <taxon>Pentapetalae</taxon>
        <taxon>rosids</taxon>
        <taxon>malvids</taxon>
        <taxon>Brassicales</taxon>
        <taxon>Brassicaceae</taxon>
        <taxon>Isatideae</taxon>
        <taxon>Isatis</taxon>
    </lineage>
</organism>
<dbReference type="EMBL" id="MN480628">
    <property type="protein sequence ID" value="QIN97379.1"/>
    <property type="molecule type" value="mRNA"/>
</dbReference>
<keyword evidence="2" id="KW-0805">Transcription regulation</keyword>
<dbReference type="InterPro" id="IPR003657">
    <property type="entry name" value="WRKY_dom"/>
</dbReference>
<evidence type="ECO:0000256" key="3">
    <source>
        <dbReference type="ARBA" id="ARBA00023125"/>
    </source>
</evidence>
<evidence type="ECO:0000256" key="2">
    <source>
        <dbReference type="ARBA" id="ARBA00023015"/>
    </source>
</evidence>
<dbReference type="AlphaFoldDB" id="A0A6G8R7N1"/>
<dbReference type="GO" id="GO:0042542">
    <property type="term" value="P:response to hydrogen peroxide"/>
    <property type="evidence" value="ECO:0007669"/>
    <property type="project" value="UniProtKB-ARBA"/>
</dbReference>
<keyword evidence="3" id="KW-0238">DNA-binding</keyword>
<evidence type="ECO:0000259" key="7">
    <source>
        <dbReference type="PROSITE" id="PS50811"/>
    </source>
</evidence>
<proteinExistence type="evidence at transcript level"/>
<evidence type="ECO:0000256" key="1">
    <source>
        <dbReference type="ARBA" id="ARBA00004123"/>
    </source>
</evidence>
<dbReference type="GO" id="GO:0009751">
    <property type="term" value="P:response to salicylic acid"/>
    <property type="evidence" value="ECO:0007669"/>
    <property type="project" value="UniProtKB-ARBA"/>
</dbReference>
<keyword evidence="5" id="KW-0539">Nucleus</keyword>
<dbReference type="InterPro" id="IPR044810">
    <property type="entry name" value="WRKY_plant"/>
</dbReference>
<reference evidence="8" key="1">
    <citation type="journal article" date="2020" name="Acta Pharm. Sin. B (APSB)">
        <title>IiWRKY34 positively regulates yield, lignan biosynthesis and stress tolerance in Isatis indigotica.</title>
        <authorList>
            <person name="Xiao Y."/>
            <person name="Feng J."/>
            <person name="Li Q."/>
            <person name="Zhou Y."/>
            <person name="Bu Q."/>
            <person name="Zhou J."/>
            <person name="Tan H."/>
            <person name="Yang Y."/>
            <person name="Zhang L."/>
            <person name="Chen W."/>
        </authorList>
    </citation>
    <scope>NUCLEOTIDE SEQUENCE</scope>
</reference>
<dbReference type="GO" id="GO:0005634">
    <property type="term" value="C:nucleus"/>
    <property type="evidence" value="ECO:0007669"/>
    <property type="project" value="UniProtKB-SubCell"/>
</dbReference>
<keyword evidence="4" id="KW-0804">Transcription</keyword>
<dbReference type="Pfam" id="PF03106">
    <property type="entry name" value="WRKY"/>
    <property type="match status" value="1"/>
</dbReference>
<dbReference type="GO" id="GO:0000976">
    <property type="term" value="F:transcription cis-regulatory region binding"/>
    <property type="evidence" value="ECO:0007669"/>
    <property type="project" value="TreeGrafter"/>
</dbReference>